<dbReference type="EMBL" id="JBHLYW010000007">
    <property type="protein sequence ID" value="MFC0076504.1"/>
    <property type="molecule type" value="Genomic_DNA"/>
</dbReference>
<name>A0ABV6BM39_9FLAO</name>
<reference evidence="1 2" key="1">
    <citation type="submission" date="2024-09" db="EMBL/GenBank/DDBJ databases">
        <authorList>
            <person name="Sun Q."/>
            <person name="Mori K."/>
        </authorList>
    </citation>
    <scope>NUCLEOTIDE SEQUENCE [LARGE SCALE GENOMIC DNA]</scope>
    <source>
        <strain evidence="1 2">CGMCC 1.12926</strain>
    </source>
</reference>
<proteinExistence type="predicted"/>
<evidence type="ECO:0000313" key="1">
    <source>
        <dbReference type="EMBL" id="MFC0076504.1"/>
    </source>
</evidence>
<accession>A0ABV6BM39</accession>
<evidence type="ECO:0000313" key="2">
    <source>
        <dbReference type="Proteomes" id="UP001589734"/>
    </source>
</evidence>
<sequence>MGMLQCEKHGLSGIAINIEKSICHKINRNQQILSSDLIVVKVYLYDNDQYLFNLNYIITKESKKKYNIKSIYEIHNEEDEKQLNEIDSLVGVICEKCFVEYKFINNIKKIVNEYKHRDLKN</sequence>
<gene>
    <name evidence="1" type="ORF">ACFFLS_05600</name>
</gene>
<keyword evidence="2" id="KW-1185">Reference proteome</keyword>
<dbReference type="Proteomes" id="UP001589734">
    <property type="component" value="Unassembled WGS sequence"/>
</dbReference>
<protein>
    <submittedName>
        <fullName evidence="1">Uncharacterized protein</fullName>
    </submittedName>
</protein>
<comment type="caution">
    <text evidence="1">The sequence shown here is derived from an EMBL/GenBank/DDBJ whole genome shotgun (WGS) entry which is preliminary data.</text>
</comment>
<dbReference type="RefSeq" id="WP_379685541.1">
    <property type="nucleotide sequence ID" value="NZ_JBHLYW010000007.1"/>
</dbReference>
<organism evidence="1 2">
    <name type="scientific">Flavobacterium procerum</name>
    <dbReference type="NCBI Taxonomy" id="1455569"/>
    <lineage>
        <taxon>Bacteria</taxon>
        <taxon>Pseudomonadati</taxon>
        <taxon>Bacteroidota</taxon>
        <taxon>Flavobacteriia</taxon>
        <taxon>Flavobacteriales</taxon>
        <taxon>Flavobacteriaceae</taxon>
        <taxon>Flavobacterium</taxon>
    </lineage>
</organism>